<organism evidence="1 2">
    <name type="scientific">Quadrisphaera granulorum</name>
    <dbReference type="NCBI Taxonomy" id="317664"/>
    <lineage>
        <taxon>Bacteria</taxon>
        <taxon>Bacillati</taxon>
        <taxon>Actinomycetota</taxon>
        <taxon>Actinomycetes</taxon>
        <taxon>Kineosporiales</taxon>
        <taxon>Kineosporiaceae</taxon>
        <taxon>Quadrisphaera</taxon>
    </lineage>
</organism>
<dbReference type="EMBL" id="QGDQ01000036">
    <property type="protein sequence ID" value="PWJ47621.1"/>
    <property type="molecule type" value="Genomic_DNA"/>
</dbReference>
<comment type="caution">
    <text evidence="1">The sequence shown here is derived from an EMBL/GenBank/DDBJ whole genome shotgun (WGS) entry which is preliminary data.</text>
</comment>
<proteinExistence type="predicted"/>
<name>A0A315ZPW7_9ACTN</name>
<accession>A0A315ZPW7</accession>
<evidence type="ECO:0000313" key="2">
    <source>
        <dbReference type="Proteomes" id="UP000245469"/>
    </source>
</evidence>
<protein>
    <submittedName>
        <fullName evidence="1">Uncharacterized protein</fullName>
    </submittedName>
</protein>
<keyword evidence="2" id="KW-1185">Reference proteome</keyword>
<dbReference type="AlphaFoldDB" id="A0A315ZPW7"/>
<evidence type="ECO:0000313" key="1">
    <source>
        <dbReference type="EMBL" id="PWJ47621.1"/>
    </source>
</evidence>
<sequence length="39" mass="4367">MCLHRTPADFDDERRSGNARLLAFSRSARAVAAPDEEAY</sequence>
<gene>
    <name evidence="1" type="ORF">BXY45_13653</name>
</gene>
<dbReference type="Proteomes" id="UP000245469">
    <property type="component" value="Unassembled WGS sequence"/>
</dbReference>
<reference evidence="1 2" key="1">
    <citation type="submission" date="2018-03" db="EMBL/GenBank/DDBJ databases">
        <title>Genomic Encyclopedia of Archaeal and Bacterial Type Strains, Phase II (KMG-II): from individual species to whole genera.</title>
        <authorList>
            <person name="Goeker M."/>
        </authorList>
    </citation>
    <scope>NUCLEOTIDE SEQUENCE [LARGE SCALE GENOMIC DNA]</scope>
    <source>
        <strain evidence="1 2">DSM 44889</strain>
    </source>
</reference>